<dbReference type="STRING" id="500485.B6GVS7"/>
<keyword evidence="2" id="KW-1185">Reference proteome</keyword>
<dbReference type="VEuPathDB" id="FungiDB:PCH_Pc03g00310"/>
<sequence>LVQMQTGKIGLPAYLAALPQWREQALENNPLRDPSRCTCDQGTMNTQHILFSCPHFTELRHRILGLDRGGHDPWKEWLSKPTLAVKAVNFLMQTKLLGQFRSLSTTYRATNKILSLAPFRVPRTTGSTLKIPFCVGEIAKMAHVLTGIWSLFRLSYDLTLFRETVFGDEINESRRKAYDKQGVVQKSLNFRLSLIPSLLPERSGLWNWSFGKERPSIVSPS</sequence>
<gene>
    <name evidence="1" type="ORF">Pc03g00310</name>
    <name evidence="1" type="ORF">PCH_Pc03g00310</name>
</gene>
<protein>
    <submittedName>
        <fullName evidence="1">Uncharacterized protein</fullName>
    </submittedName>
</protein>
<evidence type="ECO:0000313" key="2">
    <source>
        <dbReference type="Proteomes" id="UP000000724"/>
    </source>
</evidence>
<dbReference type="Proteomes" id="UP000000724">
    <property type="component" value="Contig Pc00c03"/>
</dbReference>
<dbReference type="HOGENOM" id="CLU_1251033_0_0_1"/>
<organism evidence="1 2">
    <name type="scientific">Penicillium rubens (strain ATCC 28089 / DSM 1075 / NRRL 1951 / Wisconsin 54-1255)</name>
    <name type="common">Penicillium chrysogenum</name>
    <dbReference type="NCBI Taxonomy" id="500485"/>
    <lineage>
        <taxon>Eukaryota</taxon>
        <taxon>Fungi</taxon>
        <taxon>Dikarya</taxon>
        <taxon>Ascomycota</taxon>
        <taxon>Pezizomycotina</taxon>
        <taxon>Eurotiomycetes</taxon>
        <taxon>Eurotiomycetidae</taxon>
        <taxon>Eurotiales</taxon>
        <taxon>Aspergillaceae</taxon>
        <taxon>Penicillium</taxon>
        <taxon>Penicillium chrysogenum species complex</taxon>
    </lineage>
</organism>
<evidence type="ECO:0000313" key="1">
    <source>
        <dbReference type="EMBL" id="CAP78993.1"/>
    </source>
</evidence>
<dbReference type="OrthoDB" id="4286061at2759"/>
<name>B6GVS7_PENRW</name>
<dbReference type="AlphaFoldDB" id="B6GVS7"/>
<dbReference type="EMBL" id="AM920418">
    <property type="protein sequence ID" value="CAP78993.1"/>
    <property type="molecule type" value="Genomic_DNA"/>
</dbReference>
<reference evidence="1 2" key="1">
    <citation type="journal article" date="2008" name="Nat. Biotechnol.">
        <title>Genome sequencing and analysis of the filamentous fungus Penicillium chrysogenum.</title>
        <authorList>
            <person name="van den Berg M.A."/>
            <person name="Albang R."/>
            <person name="Albermann K."/>
            <person name="Badger J.H."/>
            <person name="Daran J.-M."/>
            <person name="Driessen A.J.M."/>
            <person name="Garcia-Estrada C."/>
            <person name="Fedorova N.D."/>
            <person name="Harris D.M."/>
            <person name="Heijne W.H.M."/>
            <person name="Joardar V.S."/>
            <person name="Kiel J.A.K.W."/>
            <person name="Kovalchuk A."/>
            <person name="Martin J.F."/>
            <person name="Nierman W.C."/>
            <person name="Nijland J.G."/>
            <person name="Pronk J.T."/>
            <person name="Roubos J.A."/>
            <person name="van der Klei I.J."/>
            <person name="van Peij N.N.M.E."/>
            <person name="Veenhuis M."/>
            <person name="von Doehren H."/>
            <person name="Wagner C."/>
            <person name="Wortman J.R."/>
            <person name="Bovenberg R.A.L."/>
        </authorList>
    </citation>
    <scope>NUCLEOTIDE SEQUENCE [LARGE SCALE GENOMIC DNA]</scope>
    <source>
        <strain evidence="2">ATCC 28089 / DSM 1075 / NRRL 1951 / Wisconsin 54-1255</strain>
    </source>
</reference>
<accession>B6GVS7</accession>
<proteinExistence type="predicted"/>